<feature type="domain" description="Methyltransferase small" evidence="5">
    <location>
        <begin position="75"/>
        <end position="144"/>
    </location>
</feature>
<dbReference type="SUPFAM" id="SSF53335">
    <property type="entry name" value="S-adenosyl-L-methionine-dependent methyltransferases"/>
    <property type="match status" value="1"/>
</dbReference>
<dbReference type="Proteomes" id="UP001596035">
    <property type="component" value="Unassembled WGS sequence"/>
</dbReference>
<reference evidence="7" key="1">
    <citation type="journal article" date="2019" name="Int. J. Syst. Evol. Microbiol.">
        <title>The Global Catalogue of Microorganisms (GCM) 10K type strain sequencing project: providing services to taxonomists for standard genome sequencing and annotation.</title>
        <authorList>
            <consortium name="The Broad Institute Genomics Platform"/>
            <consortium name="The Broad Institute Genome Sequencing Center for Infectious Disease"/>
            <person name="Wu L."/>
            <person name="Ma J."/>
        </authorList>
    </citation>
    <scope>NUCLEOTIDE SEQUENCE [LARGE SCALE GENOMIC DNA]</scope>
    <source>
        <strain evidence="7">CGMCC 4.7131</strain>
    </source>
</reference>
<dbReference type="RefSeq" id="WP_344566016.1">
    <property type="nucleotide sequence ID" value="NZ_BAAATG010000044.1"/>
</dbReference>
<accession>A0ABW0DNZ1</accession>
<organism evidence="6 7">
    <name type="scientific">Streptomyces atrovirens</name>
    <dbReference type="NCBI Taxonomy" id="285556"/>
    <lineage>
        <taxon>Bacteria</taxon>
        <taxon>Bacillati</taxon>
        <taxon>Actinomycetota</taxon>
        <taxon>Actinomycetes</taxon>
        <taxon>Kitasatosporales</taxon>
        <taxon>Streptomycetaceae</taxon>
        <taxon>Streptomyces</taxon>
    </lineage>
</organism>
<keyword evidence="2" id="KW-0808">Transferase</keyword>
<proteinExistence type="predicted"/>
<evidence type="ECO:0000313" key="7">
    <source>
        <dbReference type="Proteomes" id="UP001596035"/>
    </source>
</evidence>
<evidence type="ECO:0000259" key="5">
    <source>
        <dbReference type="Pfam" id="PF05175"/>
    </source>
</evidence>
<dbReference type="InterPro" id="IPR029063">
    <property type="entry name" value="SAM-dependent_MTases_sf"/>
</dbReference>
<name>A0ABW0DNZ1_9ACTN</name>
<dbReference type="PANTHER" id="PTHR45875:SF1">
    <property type="entry name" value="METHYLTRANSFERASE N6AMT1"/>
    <property type="match status" value="1"/>
</dbReference>
<dbReference type="GO" id="GO:0008168">
    <property type="term" value="F:methyltransferase activity"/>
    <property type="evidence" value="ECO:0007669"/>
    <property type="project" value="UniProtKB-KW"/>
</dbReference>
<keyword evidence="7" id="KW-1185">Reference proteome</keyword>
<protein>
    <submittedName>
        <fullName evidence="6">Methyltransferase</fullName>
    </submittedName>
</protein>
<dbReference type="InterPro" id="IPR007848">
    <property type="entry name" value="Small_mtfrase_dom"/>
</dbReference>
<dbReference type="Pfam" id="PF05175">
    <property type="entry name" value="MTS"/>
    <property type="match status" value="1"/>
</dbReference>
<dbReference type="GO" id="GO:0032259">
    <property type="term" value="P:methylation"/>
    <property type="evidence" value="ECO:0007669"/>
    <property type="project" value="UniProtKB-KW"/>
</dbReference>
<keyword evidence="1 6" id="KW-0489">Methyltransferase</keyword>
<evidence type="ECO:0000256" key="2">
    <source>
        <dbReference type="ARBA" id="ARBA00022679"/>
    </source>
</evidence>
<evidence type="ECO:0000256" key="4">
    <source>
        <dbReference type="SAM" id="MobiDB-lite"/>
    </source>
</evidence>
<evidence type="ECO:0000256" key="1">
    <source>
        <dbReference type="ARBA" id="ARBA00022603"/>
    </source>
</evidence>
<dbReference type="Gene3D" id="3.40.50.150">
    <property type="entry name" value="Vaccinia Virus protein VP39"/>
    <property type="match status" value="1"/>
</dbReference>
<sequence>MSESDGQGRLQSFERSLERSRRSLRRSDRPKEFALAGRDWDLVDEVFAPVYSPSTEVALEFLGLVGNTGNAGRDQGGSFLEIGCGAGVAAVLAALAGRSPVVAADINPRAVENTTINADRHGARVRAVHSDLFSGLGDERFDTIFWSSNYVRAPQDYLYRSLHEYAYVDPGYRTHRRYLLQAPERLAPGGVALLHFSSRGDVAELHRLAGACGRELRTVRSMTVLEGEYGNDLVEHLLLEIH</sequence>
<dbReference type="InterPro" id="IPR052190">
    <property type="entry name" value="Euk-Arch_PrmC-MTase"/>
</dbReference>
<evidence type="ECO:0000313" key="6">
    <source>
        <dbReference type="EMBL" id="MFC5239450.1"/>
    </source>
</evidence>
<evidence type="ECO:0000256" key="3">
    <source>
        <dbReference type="ARBA" id="ARBA00022691"/>
    </source>
</evidence>
<comment type="caution">
    <text evidence="6">The sequence shown here is derived from an EMBL/GenBank/DDBJ whole genome shotgun (WGS) entry which is preliminary data.</text>
</comment>
<keyword evidence="3" id="KW-0949">S-adenosyl-L-methionine</keyword>
<gene>
    <name evidence="6" type="ORF">ACFPWV_05925</name>
</gene>
<feature type="region of interest" description="Disordered" evidence="4">
    <location>
        <begin position="1"/>
        <end position="21"/>
    </location>
</feature>
<dbReference type="PANTHER" id="PTHR45875">
    <property type="entry name" value="METHYLTRANSFERASE N6AMT1"/>
    <property type="match status" value="1"/>
</dbReference>
<dbReference type="EMBL" id="JBHSKN010000006">
    <property type="protein sequence ID" value="MFC5239450.1"/>
    <property type="molecule type" value="Genomic_DNA"/>
</dbReference>